<organism evidence="2 3">
    <name type="scientific">Colocasia esculenta</name>
    <name type="common">Wild taro</name>
    <name type="synonym">Arum esculentum</name>
    <dbReference type="NCBI Taxonomy" id="4460"/>
    <lineage>
        <taxon>Eukaryota</taxon>
        <taxon>Viridiplantae</taxon>
        <taxon>Streptophyta</taxon>
        <taxon>Embryophyta</taxon>
        <taxon>Tracheophyta</taxon>
        <taxon>Spermatophyta</taxon>
        <taxon>Magnoliopsida</taxon>
        <taxon>Liliopsida</taxon>
        <taxon>Araceae</taxon>
        <taxon>Aroideae</taxon>
        <taxon>Colocasieae</taxon>
        <taxon>Colocasia</taxon>
    </lineage>
</organism>
<name>A0A843VL70_COLES</name>
<keyword evidence="1" id="KW-0732">Signal</keyword>
<feature type="signal peptide" evidence="1">
    <location>
        <begin position="1"/>
        <end position="22"/>
    </location>
</feature>
<protein>
    <recommendedName>
        <fullName evidence="4">Secreted protein</fullName>
    </recommendedName>
</protein>
<sequence length="127" mass="13649">MVSVLSGGALVSWLVPCVPTLANDPSGGFRKGCQASSVSFCGGSLNNCLSLGARHLRACLRDRLLPLPGTPSPVRLLKGVLQAAGMLKSQIWSRRGKRWGKRRRVVCRALLAGSRLPRWLKRSSGAE</sequence>
<gene>
    <name evidence="2" type="ORF">Taro_032378</name>
</gene>
<proteinExistence type="predicted"/>
<dbReference type="Proteomes" id="UP000652761">
    <property type="component" value="Unassembled WGS sequence"/>
</dbReference>
<dbReference type="AlphaFoldDB" id="A0A843VL70"/>
<accession>A0A843VL70</accession>
<evidence type="ECO:0008006" key="4">
    <source>
        <dbReference type="Google" id="ProtNLM"/>
    </source>
</evidence>
<comment type="caution">
    <text evidence="2">The sequence shown here is derived from an EMBL/GenBank/DDBJ whole genome shotgun (WGS) entry which is preliminary data.</text>
</comment>
<dbReference type="EMBL" id="NMUH01002387">
    <property type="protein sequence ID" value="MQL99652.1"/>
    <property type="molecule type" value="Genomic_DNA"/>
</dbReference>
<evidence type="ECO:0000313" key="2">
    <source>
        <dbReference type="EMBL" id="MQL99652.1"/>
    </source>
</evidence>
<evidence type="ECO:0000256" key="1">
    <source>
        <dbReference type="SAM" id="SignalP"/>
    </source>
</evidence>
<feature type="chain" id="PRO_5033016865" description="Secreted protein" evidence="1">
    <location>
        <begin position="23"/>
        <end position="127"/>
    </location>
</feature>
<keyword evidence="3" id="KW-1185">Reference proteome</keyword>
<reference evidence="2" key="1">
    <citation type="submission" date="2017-07" db="EMBL/GenBank/DDBJ databases">
        <title>Taro Niue Genome Assembly and Annotation.</title>
        <authorList>
            <person name="Atibalentja N."/>
            <person name="Keating K."/>
            <person name="Fields C.J."/>
        </authorList>
    </citation>
    <scope>NUCLEOTIDE SEQUENCE</scope>
    <source>
        <strain evidence="2">Niue_2</strain>
        <tissue evidence="2">Leaf</tissue>
    </source>
</reference>
<evidence type="ECO:0000313" key="3">
    <source>
        <dbReference type="Proteomes" id="UP000652761"/>
    </source>
</evidence>